<evidence type="ECO:0000313" key="3">
    <source>
        <dbReference type="Proteomes" id="UP001589789"/>
    </source>
</evidence>
<organism evidence="2 3">
    <name type="scientific">Muricoccus vinaceus</name>
    <dbReference type="NCBI Taxonomy" id="424704"/>
    <lineage>
        <taxon>Bacteria</taxon>
        <taxon>Pseudomonadati</taxon>
        <taxon>Pseudomonadota</taxon>
        <taxon>Alphaproteobacteria</taxon>
        <taxon>Acetobacterales</taxon>
        <taxon>Roseomonadaceae</taxon>
        <taxon>Muricoccus</taxon>
    </lineage>
</organism>
<name>A0ABV6IK96_9PROT</name>
<sequence length="95" mass="10131">MSRSTILRSLQDIRLSGTTGENLGPEGADVRPWAPSRMPFRLIHHASDVPEGIRRGPGSGKGVYPRPVIGHAEGRARALAALRAAARAPREEATA</sequence>
<gene>
    <name evidence="2" type="ORF">ACFFIC_00480</name>
</gene>
<proteinExistence type="predicted"/>
<accession>A0ABV6IK96</accession>
<dbReference type="Proteomes" id="UP001589789">
    <property type="component" value="Unassembled WGS sequence"/>
</dbReference>
<protein>
    <submittedName>
        <fullName evidence="2">Uncharacterized protein</fullName>
    </submittedName>
</protein>
<evidence type="ECO:0000256" key="1">
    <source>
        <dbReference type="SAM" id="MobiDB-lite"/>
    </source>
</evidence>
<dbReference type="EMBL" id="JBHLVZ010000001">
    <property type="protein sequence ID" value="MFC0384024.1"/>
    <property type="molecule type" value="Genomic_DNA"/>
</dbReference>
<reference evidence="2 3" key="1">
    <citation type="submission" date="2024-09" db="EMBL/GenBank/DDBJ databases">
        <authorList>
            <person name="Sun Q."/>
            <person name="Mori K."/>
        </authorList>
    </citation>
    <scope>NUCLEOTIDE SEQUENCE [LARGE SCALE GENOMIC DNA]</scope>
    <source>
        <strain evidence="2 3">CCM 7468</strain>
    </source>
</reference>
<dbReference type="RefSeq" id="WP_377048038.1">
    <property type="nucleotide sequence ID" value="NZ_JBHLVZ010000001.1"/>
</dbReference>
<keyword evidence="3" id="KW-1185">Reference proteome</keyword>
<feature type="region of interest" description="Disordered" evidence="1">
    <location>
        <begin position="46"/>
        <end position="66"/>
    </location>
</feature>
<comment type="caution">
    <text evidence="2">The sequence shown here is derived from an EMBL/GenBank/DDBJ whole genome shotgun (WGS) entry which is preliminary data.</text>
</comment>
<evidence type="ECO:0000313" key="2">
    <source>
        <dbReference type="EMBL" id="MFC0384024.1"/>
    </source>
</evidence>